<dbReference type="OrthoDB" id="9797178at2"/>
<dbReference type="PROSITE" id="PS51186">
    <property type="entry name" value="GNAT"/>
    <property type="match status" value="1"/>
</dbReference>
<feature type="domain" description="N-acetyltransferase" evidence="1">
    <location>
        <begin position="1"/>
        <end position="146"/>
    </location>
</feature>
<dbReference type="RefSeq" id="WP_092051066.1">
    <property type="nucleotide sequence ID" value="NZ_FOQD01000010.1"/>
</dbReference>
<name>A0A1I3J251_9PLAN</name>
<evidence type="ECO:0000313" key="3">
    <source>
        <dbReference type="Proteomes" id="UP000199518"/>
    </source>
</evidence>
<dbReference type="Pfam" id="PF13508">
    <property type="entry name" value="Acetyltransf_7"/>
    <property type="match status" value="1"/>
</dbReference>
<proteinExistence type="predicted"/>
<keyword evidence="2" id="KW-0808">Transferase</keyword>
<dbReference type="Gene3D" id="3.40.630.30">
    <property type="match status" value="1"/>
</dbReference>
<sequence length="167" mass="18020">MTFRPERLDDVDAIRAVNAAAFARPDEAELVDALRAGGYVRLSIVAEVDAQVVGHILFTGLPIITSTGVVPALSLAPVAVLPAFQSCGIGSALIRYSLDQSRNAGYQTVIVLGDPNFYARFGFSPELTDHLESPFKCPEWMALELRPGALARVRGQVEYAPPFFALT</sequence>
<keyword evidence="3" id="KW-1185">Reference proteome</keyword>
<dbReference type="STRING" id="1576369.SAMN05421753_11034"/>
<dbReference type="SUPFAM" id="SSF55729">
    <property type="entry name" value="Acyl-CoA N-acyltransferases (Nat)"/>
    <property type="match status" value="1"/>
</dbReference>
<protein>
    <submittedName>
        <fullName evidence="2">Putative acetyltransferase</fullName>
    </submittedName>
</protein>
<dbReference type="InterPro" id="IPR000182">
    <property type="entry name" value="GNAT_dom"/>
</dbReference>
<accession>A0A1I3J251</accession>
<gene>
    <name evidence="2" type="ORF">SAMN05421753_11034</name>
</gene>
<dbReference type="EMBL" id="FOQD01000010">
    <property type="protein sequence ID" value="SFI54314.1"/>
    <property type="molecule type" value="Genomic_DNA"/>
</dbReference>
<dbReference type="GO" id="GO:0016747">
    <property type="term" value="F:acyltransferase activity, transferring groups other than amino-acyl groups"/>
    <property type="evidence" value="ECO:0007669"/>
    <property type="project" value="InterPro"/>
</dbReference>
<organism evidence="2 3">
    <name type="scientific">Planctomicrobium piriforme</name>
    <dbReference type="NCBI Taxonomy" id="1576369"/>
    <lineage>
        <taxon>Bacteria</taxon>
        <taxon>Pseudomonadati</taxon>
        <taxon>Planctomycetota</taxon>
        <taxon>Planctomycetia</taxon>
        <taxon>Planctomycetales</taxon>
        <taxon>Planctomycetaceae</taxon>
        <taxon>Planctomicrobium</taxon>
    </lineage>
</organism>
<dbReference type="AlphaFoldDB" id="A0A1I3J251"/>
<reference evidence="3" key="1">
    <citation type="submission" date="2016-10" db="EMBL/GenBank/DDBJ databases">
        <authorList>
            <person name="Varghese N."/>
            <person name="Submissions S."/>
        </authorList>
    </citation>
    <scope>NUCLEOTIDE SEQUENCE [LARGE SCALE GENOMIC DNA]</scope>
    <source>
        <strain evidence="3">DSM 26348</strain>
    </source>
</reference>
<evidence type="ECO:0000259" key="1">
    <source>
        <dbReference type="PROSITE" id="PS51186"/>
    </source>
</evidence>
<dbReference type="Proteomes" id="UP000199518">
    <property type="component" value="Unassembled WGS sequence"/>
</dbReference>
<dbReference type="InterPro" id="IPR016181">
    <property type="entry name" value="Acyl_CoA_acyltransferase"/>
</dbReference>
<evidence type="ECO:0000313" key="2">
    <source>
        <dbReference type="EMBL" id="SFI54314.1"/>
    </source>
</evidence>
<dbReference type="CDD" id="cd04301">
    <property type="entry name" value="NAT_SF"/>
    <property type="match status" value="1"/>
</dbReference>